<dbReference type="GeneID" id="18831790"/>
<accession>K5XLJ7</accession>
<dbReference type="InParanoid" id="K5XLJ7"/>
<reference evidence="2" key="1">
    <citation type="journal article" date="2012" name="Proc. Natl. Acad. Sci. U.S.A.">
        <title>Genome sequence of the button mushroom Agaricus bisporus reveals mechanisms governing adaptation to a humic-rich ecological niche.</title>
        <authorList>
            <person name="Morin E."/>
            <person name="Kohler A."/>
            <person name="Baker A.R."/>
            <person name="Foulongne-Oriol M."/>
            <person name="Lombard V."/>
            <person name="Nagy L.G."/>
            <person name="Ohm R.A."/>
            <person name="Patyshakuliyeva A."/>
            <person name="Brun A."/>
            <person name="Aerts A.L."/>
            <person name="Bailey A.M."/>
            <person name="Billette C."/>
            <person name="Coutinho P.M."/>
            <person name="Deakin G."/>
            <person name="Doddapaneni H."/>
            <person name="Floudas D."/>
            <person name="Grimwood J."/>
            <person name="Hilden K."/>
            <person name="Kuees U."/>
            <person name="LaButti K.M."/>
            <person name="Lapidus A."/>
            <person name="Lindquist E.A."/>
            <person name="Lucas S.M."/>
            <person name="Murat C."/>
            <person name="Riley R.W."/>
            <person name="Salamov A.A."/>
            <person name="Schmutz J."/>
            <person name="Subramanian V."/>
            <person name="Woesten H.A.B."/>
            <person name="Xu J."/>
            <person name="Eastwood D.C."/>
            <person name="Foster G.D."/>
            <person name="Sonnenberg A.S."/>
            <person name="Cullen D."/>
            <person name="de Vries R.P."/>
            <person name="Lundell T."/>
            <person name="Hibbett D.S."/>
            <person name="Henrissat B."/>
            <person name="Burton K.S."/>
            <person name="Kerrigan R.W."/>
            <person name="Challen M.P."/>
            <person name="Grigoriev I.V."/>
            <person name="Martin F."/>
        </authorList>
    </citation>
    <scope>NUCLEOTIDE SEQUENCE [LARGE SCALE GENOMIC DNA]</scope>
    <source>
        <strain evidence="2">JB137-S8 / ATCC MYA-4627 / FGSC 10392</strain>
    </source>
</reference>
<dbReference type="AlphaFoldDB" id="K5XLJ7"/>
<dbReference type="KEGG" id="abp:AGABI1DRAFT81983"/>
<dbReference type="OMA" id="VGHDETQ"/>
<evidence type="ECO:0000313" key="2">
    <source>
        <dbReference type="Proteomes" id="UP000008493"/>
    </source>
</evidence>
<protein>
    <submittedName>
        <fullName evidence="1">Uncharacterized protein</fullName>
    </submittedName>
</protein>
<gene>
    <name evidence="1" type="ORF">AGABI1DRAFT_81983</name>
</gene>
<dbReference type="HOGENOM" id="CLU_3068059_0_0_1"/>
<proteinExistence type="predicted"/>
<dbReference type="Proteomes" id="UP000008493">
    <property type="component" value="Unassembled WGS sequence"/>
</dbReference>
<organism evidence="1 2">
    <name type="scientific">Agaricus bisporus var. burnettii (strain JB137-S8 / ATCC MYA-4627 / FGSC 10392)</name>
    <name type="common">White button mushroom</name>
    <dbReference type="NCBI Taxonomy" id="597362"/>
    <lineage>
        <taxon>Eukaryota</taxon>
        <taxon>Fungi</taxon>
        <taxon>Dikarya</taxon>
        <taxon>Basidiomycota</taxon>
        <taxon>Agaricomycotina</taxon>
        <taxon>Agaricomycetes</taxon>
        <taxon>Agaricomycetidae</taxon>
        <taxon>Agaricales</taxon>
        <taxon>Agaricineae</taxon>
        <taxon>Agaricaceae</taxon>
        <taxon>Agaricus</taxon>
    </lineage>
</organism>
<dbReference type="EMBL" id="JH971385">
    <property type="protein sequence ID" value="EKM84297.1"/>
    <property type="molecule type" value="Genomic_DNA"/>
</dbReference>
<sequence>MNGERSILLRVEAALDSERVTLSRLGLSYLCKNSVGHDETQSKPVTVRAIVYQ</sequence>
<dbReference type="RefSeq" id="XP_007325311.1">
    <property type="nucleotide sequence ID" value="XM_007325249.1"/>
</dbReference>
<evidence type="ECO:0000313" key="1">
    <source>
        <dbReference type="EMBL" id="EKM84297.1"/>
    </source>
</evidence>
<keyword evidence="2" id="KW-1185">Reference proteome</keyword>
<name>K5XLJ7_AGABU</name>